<accession>A0A4R2BLK6</accession>
<name>A0A4R2BLK6_9BACI</name>
<dbReference type="EMBL" id="SLVV01000002">
    <property type="protein sequence ID" value="TCN27129.1"/>
    <property type="molecule type" value="Genomic_DNA"/>
</dbReference>
<evidence type="ECO:0000313" key="1">
    <source>
        <dbReference type="EMBL" id="TCN27129.1"/>
    </source>
</evidence>
<gene>
    <name evidence="1" type="ORF">EV146_10270</name>
</gene>
<evidence type="ECO:0000313" key="2">
    <source>
        <dbReference type="Proteomes" id="UP000295689"/>
    </source>
</evidence>
<dbReference type="RefSeq" id="WP_132001649.1">
    <property type="nucleotide sequence ID" value="NZ_JABUHM010000001.1"/>
</dbReference>
<dbReference type="Proteomes" id="UP000295689">
    <property type="component" value="Unassembled WGS sequence"/>
</dbReference>
<comment type="caution">
    <text evidence="1">The sequence shown here is derived from an EMBL/GenBank/DDBJ whole genome shotgun (WGS) entry which is preliminary data.</text>
</comment>
<proteinExistence type="predicted"/>
<organism evidence="1 2">
    <name type="scientific">Mesobacillus foraminis</name>
    <dbReference type="NCBI Taxonomy" id="279826"/>
    <lineage>
        <taxon>Bacteria</taxon>
        <taxon>Bacillati</taxon>
        <taxon>Bacillota</taxon>
        <taxon>Bacilli</taxon>
        <taxon>Bacillales</taxon>
        <taxon>Bacillaceae</taxon>
        <taxon>Mesobacillus</taxon>
    </lineage>
</organism>
<protein>
    <submittedName>
        <fullName evidence="1">Uncharacterized protein</fullName>
    </submittedName>
</protein>
<reference evidence="1 2" key="1">
    <citation type="journal article" date="2015" name="Stand. Genomic Sci.">
        <title>Genomic Encyclopedia of Bacterial and Archaeal Type Strains, Phase III: the genomes of soil and plant-associated and newly described type strains.</title>
        <authorList>
            <person name="Whitman W.B."/>
            <person name="Woyke T."/>
            <person name="Klenk H.P."/>
            <person name="Zhou Y."/>
            <person name="Lilburn T.G."/>
            <person name="Beck B.J."/>
            <person name="De Vos P."/>
            <person name="Vandamme P."/>
            <person name="Eisen J.A."/>
            <person name="Garrity G."/>
            <person name="Hugenholtz P."/>
            <person name="Kyrpides N.C."/>
        </authorList>
    </citation>
    <scope>NUCLEOTIDE SEQUENCE [LARGE SCALE GENOMIC DNA]</scope>
    <source>
        <strain evidence="1 2">CV53</strain>
    </source>
</reference>
<dbReference type="AlphaFoldDB" id="A0A4R2BLK6"/>
<keyword evidence="2" id="KW-1185">Reference proteome</keyword>
<sequence length="103" mass="11975">MRLVVLSILTVLLGVLIYINFSSPNSKEVFNDQEKEYSTREYVITRIDEDGYYGKSEDGQKIYFKKEKVESGQNLKVNDPIIVYFEKDGRVDGLVKVEEKSRE</sequence>